<reference evidence="3" key="2">
    <citation type="submission" date="2020-03" db="EMBL/GenBank/DDBJ databases">
        <title>The second near-complete assembly of the hexaploid bread wheat (Triticum aestivum) genome.</title>
        <authorList>
            <person name="Zimin A.V."/>
            <person name="Puiu D."/>
            <person name="Shumante A."/>
            <person name="Alonge M."/>
            <person name="Salzberg S.L."/>
        </authorList>
    </citation>
    <scope>NUCLEOTIDE SEQUENCE</scope>
    <source>
        <tissue evidence="3">Leaf</tissue>
    </source>
</reference>
<dbReference type="EMBL" id="CM022218">
    <property type="protein sequence ID" value="KAF7033645.1"/>
    <property type="molecule type" value="Genomic_DNA"/>
</dbReference>
<evidence type="ECO:0000313" key="2">
    <source>
        <dbReference type="EMBL" id="KAF7033646.1"/>
    </source>
</evidence>
<dbReference type="OMA" id="QVREMAM"/>
<reference evidence="3" key="1">
    <citation type="journal article" date="2017" name="Gigascience">
        <title>The first near-complete assembly of the hexaploid bread wheat genome, Triticum aestivum.</title>
        <authorList>
            <person name="Zimin A.V."/>
            <person name="Puiu D."/>
            <person name="Hall R."/>
            <person name="Kingan S."/>
            <person name="Clavijo B.J."/>
            <person name="Salzberg S.L."/>
        </authorList>
    </citation>
    <scope>NUCLEOTIDE SEQUENCE</scope>
    <source>
        <tissue evidence="3">Leaf</tissue>
    </source>
</reference>
<gene>
    <name evidence="1" type="ORF">CFC21_044733</name>
    <name evidence="2" type="ORF">CFC21_044734</name>
    <name evidence="3" type="ORF">CFC21_044736</name>
</gene>
<dbReference type="EMBL" id="CM022218">
    <property type="protein sequence ID" value="KAF7033649.1"/>
    <property type="molecule type" value="Genomic_DNA"/>
</dbReference>
<organism evidence="3">
    <name type="scientific">Triticum aestivum</name>
    <name type="common">Wheat</name>
    <dbReference type="NCBI Taxonomy" id="4565"/>
    <lineage>
        <taxon>Eukaryota</taxon>
        <taxon>Viridiplantae</taxon>
        <taxon>Streptophyta</taxon>
        <taxon>Embryophyta</taxon>
        <taxon>Tracheophyta</taxon>
        <taxon>Spermatophyta</taxon>
        <taxon>Magnoliopsida</taxon>
        <taxon>Liliopsida</taxon>
        <taxon>Poales</taxon>
        <taxon>Poaceae</taxon>
        <taxon>BOP clade</taxon>
        <taxon>Pooideae</taxon>
        <taxon>Triticodae</taxon>
        <taxon>Triticeae</taxon>
        <taxon>Triticinae</taxon>
        <taxon>Triticum</taxon>
    </lineage>
</organism>
<evidence type="ECO:0000313" key="1">
    <source>
        <dbReference type="EMBL" id="KAF7033645.1"/>
    </source>
</evidence>
<dbReference type="EMBL" id="CM022218">
    <property type="protein sequence ID" value="KAF7033646.1"/>
    <property type="molecule type" value="Genomic_DNA"/>
</dbReference>
<evidence type="ECO:0000313" key="3">
    <source>
        <dbReference type="EMBL" id="KAF7033649.1"/>
    </source>
</evidence>
<sequence length="150" mass="16834">MTDGEVVPVTSWSKGDLQLWASGWGIEREVTKLNHVHRQLKSVLTVMEGKEIHNVELARSLREARGMASHGEDLWSGLEYYRFQEADGGGEDGRWVDGSQGLLGLVEEEGGSGTAVVDDMPQVREMAMLVASYLHRRFLFITDHHTKIKK</sequence>
<protein>
    <submittedName>
        <fullName evidence="3">Uncharacterized protein</fullName>
    </submittedName>
</protein>
<dbReference type="STRING" id="4565.A0A080YTZ4"/>
<accession>A0A9R1FS63</accession>
<comment type="caution">
    <text evidence="3">The sequence shown here is derived from an EMBL/GenBank/DDBJ whole genome shotgun (WGS) entry which is preliminary data.</text>
</comment>
<dbReference type="Proteomes" id="UP000815260">
    <property type="component" value="Chromosome 3B"/>
</dbReference>
<proteinExistence type="predicted"/>
<name>A0A9R1FS63_WHEAT</name>